<evidence type="ECO:0000259" key="2">
    <source>
        <dbReference type="Pfam" id="PF01425"/>
    </source>
</evidence>
<evidence type="ECO:0000256" key="1">
    <source>
        <dbReference type="SAM" id="MobiDB-lite"/>
    </source>
</evidence>
<dbReference type="SUPFAM" id="SSF75304">
    <property type="entry name" value="Amidase signature (AS) enzymes"/>
    <property type="match status" value="1"/>
</dbReference>
<gene>
    <name evidence="3" type="primary">atzE_2</name>
    <name evidence="3" type="ORF">GALL_222560</name>
</gene>
<sequence>MTTSDSSFPLQAAGPLAQAIAAGQISALEVAEQALARIAALDGSINAFTAITAQRARDKARKIDAMRTQGAPLPPLAGVPYAVKNLFDIAGLTTLAGSKLLAAQPPAAHDAVLVQRMQAAGAVLVGALNMDEFAYGFTTENSHHGPTRNPHDPTRSAGGSSGGSAAAVAAGMVPLALGSDTNGSIRVPSSLCGIFGIKPTFGRLSRHGSYPFVYNLDHLGAFARSAEDLALCYEALRAGEPARSGAVPALSDAPLRVGLLGGYFHDHAGPQARQAARAAADALGAEDEVQWIGVDAARSAAFLITAAEGGQLHIDHLRAQYDQMEPLSRDRLAAGALIPAAWYLQAQRVRARFHARALELFTRYDLLVAAATPVPAQPLGSESFELDGHTLPTRANMGLLTQPISCIGLPVVAAPIRHAPDALPLGVQLIAPPWREDIALHAARLLEAAGVAVATPIPV</sequence>
<keyword evidence="3" id="KW-0378">Hydrolase</keyword>
<dbReference type="PANTHER" id="PTHR11895">
    <property type="entry name" value="TRANSAMIDASE"/>
    <property type="match status" value="1"/>
</dbReference>
<dbReference type="EMBL" id="MLJW01000160">
    <property type="protein sequence ID" value="OIQ95797.1"/>
    <property type="molecule type" value="Genomic_DNA"/>
</dbReference>
<dbReference type="Gene3D" id="3.90.1300.10">
    <property type="entry name" value="Amidase signature (AS) domain"/>
    <property type="match status" value="1"/>
</dbReference>
<evidence type="ECO:0000313" key="3">
    <source>
        <dbReference type="EMBL" id="OIQ95797.1"/>
    </source>
</evidence>
<dbReference type="InterPro" id="IPR000120">
    <property type="entry name" value="Amidase"/>
</dbReference>
<dbReference type="GO" id="GO:0018750">
    <property type="term" value="F:biuret amidohydrolase activity"/>
    <property type="evidence" value="ECO:0007669"/>
    <property type="project" value="UniProtKB-EC"/>
</dbReference>
<feature type="region of interest" description="Disordered" evidence="1">
    <location>
        <begin position="139"/>
        <end position="163"/>
    </location>
</feature>
<organism evidence="3">
    <name type="scientific">mine drainage metagenome</name>
    <dbReference type="NCBI Taxonomy" id="410659"/>
    <lineage>
        <taxon>unclassified sequences</taxon>
        <taxon>metagenomes</taxon>
        <taxon>ecological metagenomes</taxon>
    </lineage>
</organism>
<dbReference type="NCBIfam" id="NF006631">
    <property type="entry name" value="PRK09201.1"/>
    <property type="match status" value="1"/>
</dbReference>
<proteinExistence type="predicted"/>
<dbReference type="PANTHER" id="PTHR11895:SF172">
    <property type="entry name" value="GLUTAMYL-TRNA(GLN) AMIDOTRANSFERASE"/>
    <property type="match status" value="1"/>
</dbReference>
<accession>A0A1J5S663</accession>
<comment type="caution">
    <text evidence="3">The sequence shown here is derived from an EMBL/GenBank/DDBJ whole genome shotgun (WGS) entry which is preliminary data.</text>
</comment>
<dbReference type="InterPro" id="IPR036928">
    <property type="entry name" value="AS_sf"/>
</dbReference>
<protein>
    <submittedName>
        <fullName evidence="3">Biuret hydrolase</fullName>
        <ecNumber evidence="3">3.5.1.84</ecNumber>
    </submittedName>
</protein>
<dbReference type="Pfam" id="PF01425">
    <property type="entry name" value="Amidase"/>
    <property type="match status" value="1"/>
</dbReference>
<dbReference type="NCBIfam" id="TIGR02715">
    <property type="entry name" value="amido_AtzE"/>
    <property type="match status" value="1"/>
</dbReference>
<dbReference type="EC" id="3.5.1.84" evidence="3"/>
<reference evidence="3" key="1">
    <citation type="submission" date="2016-10" db="EMBL/GenBank/DDBJ databases">
        <title>Sequence of Gallionella enrichment culture.</title>
        <authorList>
            <person name="Poehlein A."/>
            <person name="Muehling M."/>
            <person name="Daniel R."/>
        </authorList>
    </citation>
    <scope>NUCLEOTIDE SEQUENCE</scope>
</reference>
<name>A0A1J5S663_9ZZZZ</name>
<dbReference type="AlphaFoldDB" id="A0A1J5S663"/>
<dbReference type="InterPro" id="IPR023631">
    <property type="entry name" value="Amidase_dom"/>
</dbReference>
<dbReference type="InterPro" id="IPR014087">
    <property type="entry name" value="Carboxybiuret_hydro_AtzE"/>
</dbReference>
<feature type="domain" description="Amidase" evidence="2">
    <location>
        <begin position="29"/>
        <end position="437"/>
    </location>
</feature>